<gene>
    <name evidence="3" type="ORF">GCM10009747_23970</name>
</gene>
<dbReference type="PROSITE" id="PS51257">
    <property type="entry name" value="PROKAR_LIPOPROTEIN"/>
    <property type="match status" value="1"/>
</dbReference>
<proteinExistence type="predicted"/>
<dbReference type="InterPro" id="IPR039424">
    <property type="entry name" value="SBP_5"/>
</dbReference>
<sequence>MKLAPLARVAAVTAATALIFTGCAAGSPSGSEGASSGGGTLNIGAVLDIASWDPSQAHVGHALQPYQAPYDTLILREPDGTLSPMLATEWAYDEDQTALTVDLRDDVTFSDGEVFDAEAVKTNLDTFKAANGRQAAQLTAVDSVDVVDEDTVQINLSAPDPSFTYYLSQAAGLMGSPASLGTDEIAAEPVGTGPYVMDPAGSVVGSQYTFTPREDYWNHDLQKFDKIVFKVLTDPTARLNAIVSKQVDVTLLEARQTEQADAAGLELLESQVDWTGLLLFDRDGELNPALADVTVRQAINHALDRETMLEQIQLGYGTVTNQVFGPESGAYVDELDETYPYDPEKAKDLLAEAGYADGFDLVIPSFVGLESISAAITQQLGDVGIRVQTETVPVANIVSDFAAGKYPVGYFFLFQGEPWVAINQLISTEALYNPFDSTSPELQELIDAVHFGGDEAGELAKDVNRYVTENAWFAPLYRLDQIVYVNPATITAEPQIQQAVPSIYNFAPAE</sequence>
<protein>
    <submittedName>
        <fullName evidence="3">ABC transporter substrate-binding protein</fullName>
    </submittedName>
</protein>
<dbReference type="PANTHER" id="PTHR30290">
    <property type="entry name" value="PERIPLASMIC BINDING COMPONENT OF ABC TRANSPORTER"/>
    <property type="match status" value="1"/>
</dbReference>
<keyword evidence="4" id="KW-1185">Reference proteome</keyword>
<dbReference type="SUPFAM" id="SSF53850">
    <property type="entry name" value="Periplasmic binding protein-like II"/>
    <property type="match status" value="1"/>
</dbReference>
<dbReference type="Pfam" id="PF00496">
    <property type="entry name" value="SBP_bac_5"/>
    <property type="match status" value="1"/>
</dbReference>
<dbReference type="Gene3D" id="3.40.190.10">
    <property type="entry name" value="Periplasmic binding protein-like II"/>
    <property type="match status" value="1"/>
</dbReference>
<comment type="caution">
    <text evidence="3">The sequence shown here is derived from an EMBL/GenBank/DDBJ whole genome shotgun (WGS) entry which is preliminary data.</text>
</comment>
<dbReference type="Gene3D" id="3.10.105.10">
    <property type="entry name" value="Dipeptide-binding Protein, Domain 3"/>
    <property type="match status" value="1"/>
</dbReference>
<feature type="chain" id="PRO_5047048296" evidence="1">
    <location>
        <begin position="25"/>
        <end position="510"/>
    </location>
</feature>
<organism evidence="3 4">
    <name type="scientific">Agromyces humatus</name>
    <dbReference type="NCBI Taxonomy" id="279573"/>
    <lineage>
        <taxon>Bacteria</taxon>
        <taxon>Bacillati</taxon>
        <taxon>Actinomycetota</taxon>
        <taxon>Actinomycetes</taxon>
        <taxon>Micrococcales</taxon>
        <taxon>Microbacteriaceae</taxon>
        <taxon>Agromyces</taxon>
    </lineage>
</organism>
<name>A0ABN2KRB1_9MICO</name>
<feature type="domain" description="Solute-binding protein family 5" evidence="2">
    <location>
        <begin position="82"/>
        <end position="408"/>
    </location>
</feature>
<dbReference type="EMBL" id="BAAANH010000005">
    <property type="protein sequence ID" value="GAA1763607.1"/>
    <property type="molecule type" value="Genomic_DNA"/>
</dbReference>
<evidence type="ECO:0000313" key="4">
    <source>
        <dbReference type="Proteomes" id="UP001500506"/>
    </source>
</evidence>
<evidence type="ECO:0000259" key="2">
    <source>
        <dbReference type="Pfam" id="PF00496"/>
    </source>
</evidence>
<dbReference type="PIRSF" id="PIRSF002741">
    <property type="entry name" value="MppA"/>
    <property type="match status" value="1"/>
</dbReference>
<dbReference type="Proteomes" id="UP001500506">
    <property type="component" value="Unassembled WGS sequence"/>
</dbReference>
<dbReference type="InterPro" id="IPR000914">
    <property type="entry name" value="SBP_5_dom"/>
</dbReference>
<keyword evidence="1" id="KW-0732">Signal</keyword>
<feature type="signal peptide" evidence="1">
    <location>
        <begin position="1"/>
        <end position="24"/>
    </location>
</feature>
<dbReference type="RefSeq" id="WP_232499897.1">
    <property type="nucleotide sequence ID" value="NZ_BAAANH010000005.1"/>
</dbReference>
<accession>A0ABN2KRB1</accession>
<dbReference type="InterPro" id="IPR030678">
    <property type="entry name" value="Peptide/Ni-bd"/>
</dbReference>
<reference evidence="3 4" key="1">
    <citation type="journal article" date="2019" name="Int. J. Syst. Evol. Microbiol.">
        <title>The Global Catalogue of Microorganisms (GCM) 10K type strain sequencing project: providing services to taxonomists for standard genome sequencing and annotation.</title>
        <authorList>
            <consortium name="The Broad Institute Genomics Platform"/>
            <consortium name="The Broad Institute Genome Sequencing Center for Infectious Disease"/>
            <person name="Wu L."/>
            <person name="Ma J."/>
        </authorList>
    </citation>
    <scope>NUCLEOTIDE SEQUENCE [LARGE SCALE GENOMIC DNA]</scope>
    <source>
        <strain evidence="3 4">JCM 14319</strain>
    </source>
</reference>
<evidence type="ECO:0000313" key="3">
    <source>
        <dbReference type="EMBL" id="GAA1763607.1"/>
    </source>
</evidence>
<evidence type="ECO:0000256" key="1">
    <source>
        <dbReference type="SAM" id="SignalP"/>
    </source>
</evidence>